<evidence type="ECO:0000259" key="5">
    <source>
        <dbReference type="PROSITE" id="PS50056"/>
    </source>
</evidence>
<dbReference type="GO" id="GO:0004725">
    <property type="term" value="F:protein tyrosine phosphatase activity"/>
    <property type="evidence" value="ECO:0007669"/>
    <property type="project" value="UniProtKB-EC"/>
</dbReference>
<evidence type="ECO:0000256" key="2">
    <source>
        <dbReference type="ARBA" id="ARBA00013064"/>
    </source>
</evidence>
<organism evidence="6 7">
    <name type="scientific">Plasmodium ovale curtisi</name>
    <dbReference type="NCBI Taxonomy" id="864141"/>
    <lineage>
        <taxon>Eukaryota</taxon>
        <taxon>Sar</taxon>
        <taxon>Alveolata</taxon>
        <taxon>Apicomplexa</taxon>
        <taxon>Aconoidasida</taxon>
        <taxon>Haemosporida</taxon>
        <taxon>Plasmodiidae</taxon>
        <taxon>Plasmodium</taxon>
        <taxon>Plasmodium (Plasmodium)</taxon>
    </lineage>
</organism>
<name>A0A1A8W9S6_PLAOA</name>
<dbReference type="InterPro" id="IPR000340">
    <property type="entry name" value="Dual-sp_phosphatase_cat-dom"/>
</dbReference>
<dbReference type="GO" id="GO:0008138">
    <property type="term" value="F:protein tyrosine/serine/threonine phosphatase activity"/>
    <property type="evidence" value="ECO:0007669"/>
    <property type="project" value="TreeGrafter"/>
</dbReference>
<dbReference type="InterPro" id="IPR000387">
    <property type="entry name" value="Tyr_Pase_dom"/>
</dbReference>
<accession>A0A1A8W9S6</accession>
<dbReference type="PANTHER" id="PTHR45848">
    <property type="entry name" value="DUAL SPECIFICITY PROTEIN PHOSPHATASE 12 FAMILY MEMBER"/>
    <property type="match status" value="1"/>
</dbReference>
<evidence type="ECO:0000256" key="1">
    <source>
        <dbReference type="ARBA" id="ARBA00008601"/>
    </source>
</evidence>
<reference evidence="7" key="1">
    <citation type="submission" date="2016-05" db="EMBL/GenBank/DDBJ databases">
        <authorList>
            <person name="Naeem Raeece"/>
        </authorList>
    </citation>
    <scope>NUCLEOTIDE SEQUENCE [LARGE SCALE GENOMIC DNA]</scope>
</reference>
<evidence type="ECO:0000313" key="6">
    <source>
        <dbReference type="EMBL" id="SBS89784.1"/>
    </source>
</evidence>
<dbReference type="InterPro" id="IPR020422">
    <property type="entry name" value="TYR_PHOSPHATASE_DUAL_dom"/>
</dbReference>
<keyword evidence="4" id="KW-0904">Protein phosphatase</keyword>
<dbReference type="EMBL" id="FLQV01000314">
    <property type="protein sequence ID" value="SBS89784.1"/>
    <property type="molecule type" value="Genomic_DNA"/>
</dbReference>
<gene>
    <name evidence="6" type="ORF">POVCU1_017040</name>
</gene>
<dbReference type="InterPro" id="IPR029021">
    <property type="entry name" value="Prot-tyrosine_phosphatase-like"/>
</dbReference>
<evidence type="ECO:0000256" key="3">
    <source>
        <dbReference type="ARBA" id="ARBA00022801"/>
    </source>
</evidence>
<evidence type="ECO:0000313" key="7">
    <source>
        <dbReference type="Proteomes" id="UP000078546"/>
    </source>
</evidence>
<evidence type="ECO:0000256" key="4">
    <source>
        <dbReference type="ARBA" id="ARBA00022912"/>
    </source>
</evidence>
<feature type="domain" description="Tyrosine specific protein phosphatases" evidence="5">
    <location>
        <begin position="238"/>
        <end position="310"/>
    </location>
</feature>
<dbReference type="Gene3D" id="3.90.190.10">
    <property type="entry name" value="Protein tyrosine phosphatase superfamily"/>
    <property type="match status" value="1"/>
</dbReference>
<dbReference type="SMART" id="SM00195">
    <property type="entry name" value="DSPc"/>
    <property type="match status" value="1"/>
</dbReference>
<comment type="similarity">
    <text evidence="1">Belongs to the protein-tyrosine phosphatase family. Non-receptor class dual specificity subfamily.</text>
</comment>
<keyword evidence="3" id="KW-0378">Hydrolase</keyword>
<dbReference type="Proteomes" id="UP000078546">
    <property type="component" value="Unassembled WGS sequence"/>
</dbReference>
<dbReference type="PANTHER" id="PTHR45848:SF4">
    <property type="entry name" value="DUAL SPECIFICITY PROTEIN PHOSPHATASE 12"/>
    <property type="match status" value="1"/>
</dbReference>
<dbReference type="PROSITE" id="PS00383">
    <property type="entry name" value="TYR_PHOSPHATASE_1"/>
    <property type="match status" value="1"/>
</dbReference>
<dbReference type="EC" id="3.1.3.48" evidence="2"/>
<protein>
    <recommendedName>
        <fullName evidence="2">protein-tyrosine-phosphatase</fullName>
        <ecNumber evidence="2">3.1.3.48</ecNumber>
    </recommendedName>
</protein>
<dbReference type="CDD" id="cd14498">
    <property type="entry name" value="DSP"/>
    <property type="match status" value="1"/>
</dbReference>
<dbReference type="Pfam" id="PF00782">
    <property type="entry name" value="DSPc"/>
    <property type="match status" value="1"/>
</dbReference>
<sequence>MIVKVFDHIFISNVYNANDVYRLINLNIGGVLTCFDCKSIDWCRDGISEQEQCIFYKDKLVKCKGNLVNRDNNDNELYNERLNKTMDCGNGYGVPISDNATGSFQSQEIGIHEIPVKPHAHYDYIIFPPEIESKTMDKNTINDYVNAMEHVEDDVQLELLPSLAMAAVPEGAMEGTTAATTTTARPCVTDSWTHGASLGKAKSVCEMNHTIREGGKVSWGNVYSMKHMYLHILDTFDENILNHVHSAHSFIDDVTKEDKNILVHCMAGISRCSSIILSYVSKKNKKGIKHNFSRLKSMYPFAQPNENFYRQLLLYEKMNYTLDGYSEYHDVYTKIKFDRKYLSQLVFLNLQDDRGHSYKYSCKALSSETETYFFFWLRRYCRFILFYDTDIVEHDTEKLKIKKKVEFFEREEQIEQKELPHVYGSFCTSLFIKKKEWLLTEQKMKGPLHCPNTSCKIKLGKWSWTGICCSCGYLQIPAFMINMSNIDRMAINQGTTKKD</sequence>
<dbReference type="InterPro" id="IPR016130">
    <property type="entry name" value="Tyr_Pase_AS"/>
</dbReference>
<proteinExistence type="inferred from homology"/>
<dbReference type="PROSITE" id="PS50056">
    <property type="entry name" value="TYR_PHOSPHATASE_2"/>
    <property type="match status" value="1"/>
</dbReference>
<dbReference type="AlphaFoldDB" id="A0A1A8W9S6"/>
<dbReference type="SUPFAM" id="SSF52799">
    <property type="entry name" value="(Phosphotyrosine protein) phosphatases II"/>
    <property type="match status" value="1"/>
</dbReference>